<comment type="subcellular location">
    <subcellularLocation>
        <location evidence="1 10">Cell outer membrane</location>
        <topology evidence="1 10">Multi-pass membrane protein</topology>
    </subcellularLocation>
</comment>
<keyword evidence="7 12" id="KW-0798">TonB box</keyword>
<keyword evidence="3 10" id="KW-0813">Transport</keyword>
<evidence type="ECO:0000256" key="4">
    <source>
        <dbReference type="ARBA" id="ARBA00022452"/>
    </source>
</evidence>
<dbReference type="Gene3D" id="2.40.170.20">
    <property type="entry name" value="TonB-dependent receptor, beta-barrel domain"/>
    <property type="match status" value="1"/>
</dbReference>
<evidence type="ECO:0000256" key="7">
    <source>
        <dbReference type="ARBA" id="ARBA00023077"/>
    </source>
</evidence>
<evidence type="ECO:0000256" key="10">
    <source>
        <dbReference type="PROSITE-ProRule" id="PRU01360"/>
    </source>
</evidence>
<keyword evidence="4 10" id="KW-1134">Transmembrane beta strand</keyword>
<evidence type="ECO:0000313" key="16">
    <source>
        <dbReference type="Proteomes" id="UP000256941"/>
    </source>
</evidence>
<evidence type="ECO:0000256" key="5">
    <source>
        <dbReference type="ARBA" id="ARBA00022692"/>
    </source>
</evidence>
<dbReference type="GO" id="GO:0015344">
    <property type="term" value="F:siderophore uptake transmembrane transporter activity"/>
    <property type="evidence" value="ECO:0007669"/>
    <property type="project" value="TreeGrafter"/>
</dbReference>
<dbReference type="InterPro" id="IPR037066">
    <property type="entry name" value="Plug_dom_sf"/>
</dbReference>
<dbReference type="InterPro" id="IPR039426">
    <property type="entry name" value="TonB-dep_rcpt-like"/>
</dbReference>
<evidence type="ECO:0000256" key="12">
    <source>
        <dbReference type="RuleBase" id="RU003357"/>
    </source>
</evidence>
<evidence type="ECO:0000256" key="1">
    <source>
        <dbReference type="ARBA" id="ARBA00004571"/>
    </source>
</evidence>
<dbReference type="InterPro" id="IPR012910">
    <property type="entry name" value="Plug_dom"/>
</dbReference>
<dbReference type="Gene3D" id="2.170.130.10">
    <property type="entry name" value="TonB-dependent receptor, plug domain"/>
    <property type="match status" value="1"/>
</dbReference>
<dbReference type="InterPro" id="IPR010917">
    <property type="entry name" value="TonB_rcpt_CS"/>
</dbReference>
<organism evidence="15 16">
    <name type="scientific">Paracoccus versutus</name>
    <name type="common">Thiobacillus versutus</name>
    <dbReference type="NCBI Taxonomy" id="34007"/>
    <lineage>
        <taxon>Bacteria</taxon>
        <taxon>Pseudomonadati</taxon>
        <taxon>Pseudomonadota</taxon>
        <taxon>Alphaproteobacteria</taxon>
        <taxon>Rhodobacterales</taxon>
        <taxon>Paracoccaceae</taxon>
        <taxon>Paracoccus</taxon>
    </lineage>
</organism>
<dbReference type="PROSITE" id="PS01156">
    <property type="entry name" value="TONB_DEPENDENT_REC_2"/>
    <property type="match status" value="1"/>
</dbReference>
<evidence type="ECO:0000256" key="6">
    <source>
        <dbReference type="ARBA" id="ARBA00022729"/>
    </source>
</evidence>
<keyword evidence="5 10" id="KW-0812">Transmembrane</keyword>
<evidence type="ECO:0000313" key="15">
    <source>
        <dbReference type="EMBL" id="REF67655.1"/>
    </source>
</evidence>
<dbReference type="PANTHER" id="PTHR30069:SF41">
    <property type="entry name" value="HEME_HEMOPEXIN UTILIZATION PROTEIN C"/>
    <property type="match status" value="1"/>
</dbReference>
<feature type="domain" description="TonB-dependent receptor plug" evidence="14">
    <location>
        <begin position="89"/>
        <end position="189"/>
    </location>
</feature>
<proteinExistence type="inferred from homology"/>
<dbReference type="EMBL" id="QTUJ01000004">
    <property type="protein sequence ID" value="REF67655.1"/>
    <property type="molecule type" value="Genomic_DNA"/>
</dbReference>
<dbReference type="GO" id="GO:0044718">
    <property type="term" value="P:siderophore transmembrane transport"/>
    <property type="evidence" value="ECO:0007669"/>
    <property type="project" value="TreeGrafter"/>
</dbReference>
<keyword evidence="15" id="KW-0675">Receptor</keyword>
<evidence type="ECO:0000256" key="2">
    <source>
        <dbReference type="ARBA" id="ARBA00009810"/>
    </source>
</evidence>
<dbReference type="InterPro" id="IPR000531">
    <property type="entry name" value="Beta-barrel_TonB"/>
</dbReference>
<dbReference type="GO" id="GO:0009279">
    <property type="term" value="C:cell outer membrane"/>
    <property type="evidence" value="ECO:0007669"/>
    <property type="project" value="UniProtKB-SubCell"/>
</dbReference>
<dbReference type="InterPro" id="IPR036942">
    <property type="entry name" value="Beta-barrel_TonB_sf"/>
</dbReference>
<evidence type="ECO:0000259" key="14">
    <source>
        <dbReference type="Pfam" id="PF07715"/>
    </source>
</evidence>
<comment type="similarity">
    <text evidence="2 10 12">Belongs to the TonB-dependent receptor family.</text>
</comment>
<keyword evidence="8 10" id="KW-0472">Membrane</keyword>
<dbReference type="Pfam" id="PF00593">
    <property type="entry name" value="TonB_dep_Rec_b-barrel"/>
    <property type="match status" value="1"/>
</dbReference>
<keyword evidence="9 10" id="KW-0998">Cell outer membrane</keyword>
<dbReference type="AlphaFoldDB" id="A0A3D9XAW2"/>
<dbReference type="PANTHER" id="PTHR30069">
    <property type="entry name" value="TONB-DEPENDENT OUTER MEMBRANE RECEPTOR"/>
    <property type="match status" value="1"/>
</dbReference>
<evidence type="ECO:0000259" key="13">
    <source>
        <dbReference type="Pfam" id="PF00593"/>
    </source>
</evidence>
<feature type="domain" description="TonB-dependent receptor-like beta-barrel" evidence="13">
    <location>
        <begin position="309"/>
        <end position="671"/>
    </location>
</feature>
<sequence length="709" mass="76599">MRNNPDYFSQNQIKYPSKILVHPGTGHITRASFERIKAMTMKFRRIIPLAGVSSLALATALYAQDNQNAETVVLNPITLVADGQENVEATGGVSVTAEDIQAMQPADISELFSRESSITVSGGGGPAKKVSVFGIEQSLLAVTVDGVPQAQTSWHHTGSNVIDPAFLKSVEVEAGAAAADSGFAAAAGALRYETVGALDLLEAGQNVGGRAALSYGSNGRGFSGSLAGYGRSGGFDWFIMAHGSNGDNYDNGDGREILGTEPAARNVLAKLGYEFEGHRIELGLERSRDEADRLIKANMGLAGDEVHPLKVSRDTVKLTYTSTEPTDMWDPEVSLYFSQYEYWRPNYASGARGNNGDAIFNEDQFGGKVQNTFTVSGGKITAGVDFNEHDYATDNYGDGRAADRQYRNFSTSQIGVFAQGRFEFQNGFSLSTGARYDAHRFTDWNGERFSDSGASVNGTLAYRVNDNIEVFAGASRTWLGYVIGDYGYVHARSNAFVTDPGLDTGTAKNLKVGANFNGDAWQAGITVFDTKIDGLLNYESSTLLTNRAEEYRSKGVTLHGTYDFGNTRIGASFTKADVTGDGDDVLPNNGVYFMPVGETATLWVDHELPAWNTVLGASVEWAGSIDERVVVGPTSTTTYYKQPSYTVVNAYAEWTPQAYENVAVRLSVDNLFDKNYYERSGFAANDSRGGIEPVWAPGRTITLGTTMKF</sequence>
<evidence type="ECO:0000256" key="11">
    <source>
        <dbReference type="PROSITE-ProRule" id="PRU10144"/>
    </source>
</evidence>
<evidence type="ECO:0000256" key="3">
    <source>
        <dbReference type="ARBA" id="ARBA00022448"/>
    </source>
</evidence>
<evidence type="ECO:0000256" key="8">
    <source>
        <dbReference type="ARBA" id="ARBA00023136"/>
    </source>
</evidence>
<dbReference type="Pfam" id="PF07715">
    <property type="entry name" value="Plug"/>
    <property type="match status" value="1"/>
</dbReference>
<reference evidence="15 16" key="1">
    <citation type="submission" date="2018-08" db="EMBL/GenBank/DDBJ databases">
        <title>Genomic Encyclopedia of Archaeal and Bacterial Type Strains, Phase II (KMG-II): from individual species to whole genera.</title>
        <authorList>
            <person name="Goeker M."/>
        </authorList>
    </citation>
    <scope>NUCLEOTIDE SEQUENCE [LARGE SCALE GENOMIC DNA]</scope>
    <source>
        <strain evidence="15 16">DSM 17099</strain>
    </source>
</reference>
<dbReference type="PROSITE" id="PS52016">
    <property type="entry name" value="TONB_DEPENDENT_REC_3"/>
    <property type="match status" value="1"/>
</dbReference>
<dbReference type="Proteomes" id="UP000256941">
    <property type="component" value="Unassembled WGS sequence"/>
</dbReference>
<gene>
    <name evidence="15" type="ORF">BDD41_4685</name>
</gene>
<dbReference type="SUPFAM" id="SSF56935">
    <property type="entry name" value="Porins"/>
    <property type="match status" value="1"/>
</dbReference>
<name>A0A3D9XAW2_PARVE</name>
<keyword evidence="6" id="KW-0732">Signal</keyword>
<comment type="caution">
    <text evidence="15">The sequence shown here is derived from an EMBL/GenBank/DDBJ whole genome shotgun (WGS) entry which is preliminary data.</text>
</comment>
<protein>
    <submittedName>
        <fullName evidence="15">Hemoglobin/transferrin/lactoferrin receptor protein</fullName>
    </submittedName>
</protein>
<accession>A0A3D9XAW2</accession>
<evidence type="ECO:0000256" key="9">
    <source>
        <dbReference type="ARBA" id="ARBA00023237"/>
    </source>
</evidence>
<feature type="short sequence motif" description="TonB C-terminal box" evidence="11">
    <location>
        <begin position="692"/>
        <end position="709"/>
    </location>
</feature>